<proteinExistence type="predicted"/>
<feature type="domain" description="SH3b" evidence="8">
    <location>
        <begin position="20"/>
        <end position="87"/>
    </location>
</feature>
<evidence type="ECO:0000256" key="4">
    <source>
        <dbReference type="ARBA" id="ARBA00022989"/>
    </source>
</evidence>
<keyword evidence="6" id="KW-0175">Coiled coil</keyword>
<keyword evidence="5 7" id="KW-0472">Membrane</keyword>
<evidence type="ECO:0000256" key="1">
    <source>
        <dbReference type="ARBA" id="ARBA00004167"/>
    </source>
</evidence>
<reference evidence="9" key="1">
    <citation type="submission" date="2016-10" db="EMBL/GenBank/DDBJ databases">
        <authorList>
            <person name="de Groot N.N."/>
        </authorList>
    </citation>
    <scope>NUCLEOTIDE SEQUENCE</scope>
</reference>
<dbReference type="NCBIfam" id="TIGR04211">
    <property type="entry name" value="SH3_and_anchor"/>
    <property type="match status" value="1"/>
</dbReference>
<keyword evidence="4 7" id="KW-1133">Transmembrane helix</keyword>
<accession>A0A1W1DVK4</accession>
<keyword evidence="3" id="KW-0732">Signal</keyword>
<evidence type="ECO:0000259" key="8">
    <source>
        <dbReference type="PROSITE" id="PS51781"/>
    </source>
</evidence>
<name>A0A1W1DVK4_9ZZZZ</name>
<dbReference type="AlphaFoldDB" id="A0A1W1DVK4"/>
<protein>
    <recommendedName>
        <fullName evidence="8">SH3b domain-containing protein</fullName>
    </recommendedName>
</protein>
<organism evidence="9">
    <name type="scientific">hydrothermal vent metagenome</name>
    <dbReference type="NCBI Taxonomy" id="652676"/>
    <lineage>
        <taxon>unclassified sequences</taxon>
        <taxon>metagenomes</taxon>
        <taxon>ecological metagenomes</taxon>
    </lineage>
</organism>
<evidence type="ECO:0000313" key="9">
    <source>
        <dbReference type="EMBL" id="SFV85635.1"/>
    </source>
</evidence>
<gene>
    <name evidence="9" type="ORF">MNB_SUP05-SYMBIONT-4-804</name>
</gene>
<dbReference type="PROSITE" id="PS51781">
    <property type="entry name" value="SH3B"/>
    <property type="match status" value="1"/>
</dbReference>
<dbReference type="InterPro" id="IPR003646">
    <property type="entry name" value="SH3-like_bac-type"/>
</dbReference>
<evidence type="ECO:0000256" key="7">
    <source>
        <dbReference type="SAM" id="Phobius"/>
    </source>
</evidence>
<feature type="transmembrane region" description="Helical" evidence="7">
    <location>
        <begin position="191"/>
        <end position="209"/>
    </location>
</feature>
<dbReference type="GO" id="GO:0016020">
    <property type="term" value="C:membrane"/>
    <property type="evidence" value="ECO:0007669"/>
    <property type="project" value="UniProtKB-SubCell"/>
</dbReference>
<evidence type="ECO:0000256" key="5">
    <source>
        <dbReference type="ARBA" id="ARBA00023136"/>
    </source>
</evidence>
<evidence type="ECO:0000256" key="2">
    <source>
        <dbReference type="ARBA" id="ARBA00022692"/>
    </source>
</evidence>
<evidence type="ECO:0000256" key="3">
    <source>
        <dbReference type="ARBA" id="ARBA00022729"/>
    </source>
</evidence>
<dbReference type="EMBL" id="FPHY01000039">
    <property type="protein sequence ID" value="SFV85635.1"/>
    <property type="molecule type" value="Genomic_DNA"/>
</dbReference>
<dbReference type="Pfam" id="PF08239">
    <property type="entry name" value="SH3_3"/>
    <property type="match status" value="1"/>
</dbReference>
<comment type="subcellular location">
    <subcellularLocation>
        <location evidence="1">Membrane</location>
        <topology evidence="1">Single-pass membrane protein</topology>
    </subcellularLocation>
</comment>
<keyword evidence="2 7" id="KW-0812">Transmembrane</keyword>
<dbReference type="InterPro" id="IPR016476">
    <property type="entry name" value="SH3_dom_pro"/>
</dbReference>
<sequence>MKLKNTLLIIFLLLSSVVSADSYVYVTDMVSIPMRSDNSIQNNPSNLIKMLDSGTQLEILATENGWTKVKFENTIGWIVSRYLTSNISARVQLEGLIRSSSNCQLSLSKQNKRNIVLEDYIAKSKEKNTDLSIQVGKLESEKKHMQSTYQDSLKLKDENKNLKTQVLQLTTELQLLQNNSTIYQDSSFRNWFIVGALVLFFGFIMGFTLSKRTNNNRRF</sequence>
<feature type="coiled-coil region" evidence="6">
    <location>
        <begin position="121"/>
        <end position="179"/>
    </location>
</feature>
<evidence type="ECO:0000256" key="6">
    <source>
        <dbReference type="SAM" id="Coils"/>
    </source>
</evidence>
<dbReference type="Gene3D" id="2.30.30.40">
    <property type="entry name" value="SH3 Domains"/>
    <property type="match status" value="1"/>
</dbReference>